<organism evidence="3 4">
    <name type="scientific">Cryoendolithus antarcticus</name>
    <dbReference type="NCBI Taxonomy" id="1507870"/>
    <lineage>
        <taxon>Eukaryota</taxon>
        <taxon>Fungi</taxon>
        <taxon>Dikarya</taxon>
        <taxon>Ascomycota</taxon>
        <taxon>Pezizomycotina</taxon>
        <taxon>Dothideomycetes</taxon>
        <taxon>Dothideomycetidae</taxon>
        <taxon>Cladosporiales</taxon>
        <taxon>Cladosporiaceae</taxon>
        <taxon>Cryoendolithus</taxon>
    </lineage>
</organism>
<evidence type="ECO:0000313" key="3">
    <source>
        <dbReference type="EMBL" id="OQN96456.1"/>
    </source>
</evidence>
<dbReference type="SUPFAM" id="SSF51322">
    <property type="entry name" value="Cyanovirin-N"/>
    <property type="match status" value="1"/>
</dbReference>
<reference evidence="4" key="1">
    <citation type="submission" date="2017-03" db="EMBL/GenBank/DDBJ databases">
        <title>Genomes of endolithic fungi from Antarctica.</title>
        <authorList>
            <person name="Coleine C."/>
            <person name="Masonjones S."/>
            <person name="Stajich J.E."/>
        </authorList>
    </citation>
    <scope>NUCLEOTIDE SEQUENCE [LARGE SCALE GENOMIC DNA]</scope>
    <source>
        <strain evidence="4">CCFEE 5527</strain>
    </source>
</reference>
<evidence type="ECO:0000313" key="4">
    <source>
        <dbReference type="Proteomes" id="UP000192596"/>
    </source>
</evidence>
<dbReference type="InParanoid" id="A0A1V8SBD1"/>
<dbReference type="Pfam" id="PF08881">
    <property type="entry name" value="CVNH"/>
    <property type="match status" value="1"/>
</dbReference>
<dbReference type="Proteomes" id="UP000192596">
    <property type="component" value="Unassembled WGS sequence"/>
</dbReference>
<dbReference type="OrthoDB" id="4672515at2759"/>
<protein>
    <recommendedName>
        <fullName evidence="2">Cyanovirin-N domain-containing protein</fullName>
    </recommendedName>
</protein>
<feature type="signal peptide" evidence="1">
    <location>
        <begin position="1"/>
        <end position="20"/>
    </location>
</feature>
<name>A0A1V8SBD1_9PEZI</name>
<dbReference type="SMART" id="SM01111">
    <property type="entry name" value="CVNH"/>
    <property type="match status" value="1"/>
</dbReference>
<dbReference type="InterPro" id="IPR036673">
    <property type="entry name" value="Cyanovirin-N_sf"/>
</dbReference>
<feature type="chain" id="PRO_5010714217" description="Cyanovirin-N domain-containing protein" evidence="1">
    <location>
        <begin position="21"/>
        <end position="141"/>
    </location>
</feature>
<dbReference type="InterPro" id="IPR011058">
    <property type="entry name" value="Cyanovirin-N"/>
</dbReference>
<dbReference type="EMBL" id="NAJO01000066">
    <property type="protein sequence ID" value="OQN96456.1"/>
    <property type="molecule type" value="Genomic_DNA"/>
</dbReference>
<comment type="caution">
    <text evidence="3">The sequence shown here is derived from an EMBL/GenBank/DDBJ whole genome shotgun (WGS) entry which is preliminary data.</text>
</comment>
<sequence length="141" mass="15026">MQFFTNRVALLLALSTAVLGATTTDSGYADSCRNLDVYAPNTDTNGNKPYYELYGSCKGYGAFEPPTNLRLDYCLGNSKGRLTAQKGKPLEAGCRNFTLTGSVLFANCDNGKGNFTATSFDLNTIVGNEQGVLTCYGKTGA</sequence>
<dbReference type="Gene3D" id="2.30.60.10">
    <property type="entry name" value="Cyanovirin-N"/>
    <property type="match status" value="2"/>
</dbReference>
<dbReference type="AlphaFoldDB" id="A0A1V8SBD1"/>
<evidence type="ECO:0000259" key="2">
    <source>
        <dbReference type="SMART" id="SM01111"/>
    </source>
</evidence>
<feature type="domain" description="Cyanovirin-N" evidence="2">
    <location>
        <begin position="27"/>
        <end position="135"/>
    </location>
</feature>
<evidence type="ECO:0000256" key="1">
    <source>
        <dbReference type="SAM" id="SignalP"/>
    </source>
</evidence>
<keyword evidence="4" id="KW-1185">Reference proteome</keyword>
<accession>A0A1V8SBD1</accession>
<proteinExistence type="predicted"/>
<gene>
    <name evidence="3" type="ORF">B0A48_17512</name>
</gene>
<dbReference type="STRING" id="1507870.A0A1V8SBD1"/>
<keyword evidence="1" id="KW-0732">Signal</keyword>